<reference evidence="4" key="2">
    <citation type="submission" date="2025-08" db="UniProtKB">
        <authorList>
            <consortium name="RefSeq"/>
        </authorList>
    </citation>
    <scope>IDENTIFICATION</scope>
    <source>
        <tissue evidence="4">Whole plant</tissue>
    </source>
</reference>
<feature type="domain" description="FAR1" evidence="1">
    <location>
        <begin position="40"/>
        <end position="121"/>
    </location>
</feature>
<name>A0A6P4C5F6_ARADU</name>
<dbReference type="Pfam" id="PF03101">
    <property type="entry name" value="FAR1"/>
    <property type="match status" value="1"/>
</dbReference>
<proteinExistence type="predicted"/>
<dbReference type="KEGG" id="adu:107469275"/>
<dbReference type="AlphaFoldDB" id="A0A6P4C5F6"/>
<organism evidence="3 4">
    <name type="scientific">Arachis duranensis</name>
    <name type="common">Wild peanut</name>
    <dbReference type="NCBI Taxonomy" id="130453"/>
    <lineage>
        <taxon>Eukaryota</taxon>
        <taxon>Viridiplantae</taxon>
        <taxon>Streptophyta</taxon>
        <taxon>Embryophyta</taxon>
        <taxon>Tracheophyta</taxon>
        <taxon>Spermatophyta</taxon>
        <taxon>Magnoliopsida</taxon>
        <taxon>eudicotyledons</taxon>
        <taxon>Gunneridae</taxon>
        <taxon>Pentapetalae</taxon>
        <taxon>rosids</taxon>
        <taxon>fabids</taxon>
        <taxon>Fabales</taxon>
        <taxon>Fabaceae</taxon>
        <taxon>Papilionoideae</taxon>
        <taxon>50 kb inversion clade</taxon>
        <taxon>dalbergioids sensu lato</taxon>
        <taxon>Dalbergieae</taxon>
        <taxon>Pterocarpus clade</taxon>
        <taxon>Arachis</taxon>
    </lineage>
</organism>
<keyword evidence="3" id="KW-1185">Reference proteome</keyword>
<gene>
    <name evidence="4" type="primary">LOC107469275</name>
</gene>
<dbReference type="GeneID" id="107469275"/>
<dbReference type="PANTHER" id="PTHR47718:SF13">
    <property type="entry name" value="OS09G0290500 PROTEIN"/>
    <property type="match status" value="1"/>
</dbReference>
<evidence type="ECO:0000313" key="4">
    <source>
        <dbReference type="RefSeq" id="XP_015944138.1"/>
    </source>
</evidence>
<dbReference type="RefSeq" id="XP_015944138.1">
    <property type="nucleotide sequence ID" value="XM_016088652.1"/>
</dbReference>
<dbReference type="InterPro" id="IPR004330">
    <property type="entry name" value="FAR1_DNA_bnd_dom"/>
</dbReference>
<reference evidence="3" key="1">
    <citation type="journal article" date="2016" name="Nat. Genet.">
        <title>The genome sequences of Arachis duranensis and Arachis ipaensis, the diploid ancestors of cultivated peanut.</title>
        <authorList>
            <person name="Bertioli D.J."/>
            <person name="Cannon S.B."/>
            <person name="Froenicke L."/>
            <person name="Huang G."/>
            <person name="Farmer A.D."/>
            <person name="Cannon E.K."/>
            <person name="Liu X."/>
            <person name="Gao D."/>
            <person name="Clevenger J."/>
            <person name="Dash S."/>
            <person name="Ren L."/>
            <person name="Moretzsohn M.C."/>
            <person name="Shirasawa K."/>
            <person name="Huang W."/>
            <person name="Vidigal B."/>
            <person name="Abernathy B."/>
            <person name="Chu Y."/>
            <person name="Niederhuth C.E."/>
            <person name="Umale P."/>
            <person name="Araujo A.C."/>
            <person name="Kozik A."/>
            <person name="Kim K.D."/>
            <person name="Burow M.D."/>
            <person name="Varshney R.K."/>
            <person name="Wang X."/>
            <person name="Zhang X."/>
            <person name="Barkley N."/>
            <person name="Guimaraes P.M."/>
            <person name="Isobe S."/>
            <person name="Guo B."/>
            <person name="Liao B."/>
            <person name="Stalker H.T."/>
            <person name="Schmitz R.J."/>
            <person name="Scheffler B.E."/>
            <person name="Leal-Bertioli S.C."/>
            <person name="Xun X."/>
            <person name="Jackson S.A."/>
            <person name="Michelmore R."/>
            <person name="Ozias-Akins P."/>
        </authorList>
    </citation>
    <scope>NUCLEOTIDE SEQUENCE [LARGE SCALE GENOMIC DNA]</scope>
    <source>
        <strain evidence="3">cv. V14167</strain>
    </source>
</reference>
<dbReference type="InterPro" id="IPR018289">
    <property type="entry name" value="MULE_transposase_dom"/>
</dbReference>
<feature type="domain" description="MULE transposase" evidence="2">
    <location>
        <begin position="213"/>
        <end position="307"/>
    </location>
</feature>
<dbReference type="Proteomes" id="UP000515211">
    <property type="component" value="Chromosome 10"/>
</dbReference>
<protein>
    <submittedName>
        <fullName evidence="4">Protein FAR1-RELATED SEQUENCE 5-like</fullName>
    </submittedName>
</protein>
<evidence type="ECO:0000313" key="3">
    <source>
        <dbReference type="Proteomes" id="UP000515211"/>
    </source>
</evidence>
<evidence type="ECO:0000259" key="1">
    <source>
        <dbReference type="Pfam" id="PF03101"/>
    </source>
</evidence>
<accession>A0A6P4C5F6</accession>
<dbReference type="PANTHER" id="PTHR47718">
    <property type="entry name" value="OS01G0519700 PROTEIN"/>
    <property type="match status" value="1"/>
</dbReference>
<dbReference type="Pfam" id="PF10551">
    <property type="entry name" value="MULE"/>
    <property type="match status" value="1"/>
</dbReference>
<evidence type="ECO:0000259" key="2">
    <source>
        <dbReference type="Pfam" id="PF10551"/>
    </source>
</evidence>
<sequence length="364" mass="42076">MAESGYEILDEEAGDHGDVLQLSKEEIMSKVFRSEEIAYEFYRRFGKCFGFGIRKGDSGKDESGRVIRRRFFCNKAGLRQRHHYDRLDKQRGHRPEMHTNCEAKLSVYLDVVSGIWRVHSVPMSKILGYMAGQAGGYSLMGFTKKDAYNYINNAKRAKIIDGDSNAAVVYLEEKMGVNPMSMARYNVTKDNMLANMFWADGGSRVDYQYFGDVLAFDSTYKKNKYRRPLVIFSSVNNHKQTTIFGFGLVLDESVGSYKWLLENLLEVMCNKKPSVVVTDGCYLIKAAIKSVFLEATHRLCAWHMEKNVTANVKEEELWQYFTRWLYSDMEIDEFEVEWDDAVEEYGLQNSFWAKKNFSEEDDVG</sequence>